<comment type="caution">
    <text evidence="2">The sequence shown here is derived from an EMBL/GenBank/DDBJ whole genome shotgun (WGS) entry which is preliminary data.</text>
</comment>
<dbReference type="InterPro" id="IPR052895">
    <property type="entry name" value="HetReg/Transcr_Mod"/>
</dbReference>
<keyword evidence="3" id="KW-1185">Reference proteome</keyword>
<reference evidence="2" key="1">
    <citation type="journal article" date="2023" name="Mol. Phylogenet. Evol.">
        <title>Genome-scale phylogeny and comparative genomics of the fungal order Sordariales.</title>
        <authorList>
            <person name="Hensen N."/>
            <person name="Bonometti L."/>
            <person name="Westerberg I."/>
            <person name="Brannstrom I.O."/>
            <person name="Guillou S."/>
            <person name="Cros-Aarteil S."/>
            <person name="Calhoun S."/>
            <person name="Haridas S."/>
            <person name="Kuo A."/>
            <person name="Mondo S."/>
            <person name="Pangilinan J."/>
            <person name="Riley R."/>
            <person name="LaButti K."/>
            <person name="Andreopoulos B."/>
            <person name="Lipzen A."/>
            <person name="Chen C."/>
            <person name="Yan M."/>
            <person name="Daum C."/>
            <person name="Ng V."/>
            <person name="Clum A."/>
            <person name="Steindorff A."/>
            <person name="Ohm R.A."/>
            <person name="Martin F."/>
            <person name="Silar P."/>
            <person name="Natvig D.O."/>
            <person name="Lalanne C."/>
            <person name="Gautier V."/>
            <person name="Ament-Velasquez S.L."/>
            <person name="Kruys A."/>
            <person name="Hutchinson M.I."/>
            <person name="Powell A.J."/>
            <person name="Barry K."/>
            <person name="Miller A.N."/>
            <person name="Grigoriev I.V."/>
            <person name="Debuchy R."/>
            <person name="Gladieux P."/>
            <person name="Hiltunen Thoren M."/>
            <person name="Johannesson H."/>
        </authorList>
    </citation>
    <scope>NUCLEOTIDE SEQUENCE</scope>
    <source>
        <strain evidence="2">CBS 990.96</strain>
    </source>
</reference>
<dbReference type="PANTHER" id="PTHR24148">
    <property type="entry name" value="ANKYRIN REPEAT DOMAIN-CONTAINING PROTEIN 39 HOMOLOG-RELATED"/>
    <property type="match status" value="1"/>
</dbReference>
<dbReference type="InterPro" id="IPR010730">
    <property type="entry name" value="HET"/>
</dbReference>
<evidence type="ECO:0000259" key="1">
    <source>
        <dbReference type="Pfam" id="PF06985"/>
    </source>
</evidence>
<evidence type="ECO:0000313" key="2">
    <source>
        <dbReference type="EMBL" id="KAK4221491.1"/>
    </source>
</evidence>
<organism evidence="2 3">
    <name type="scientific">Podospora fimiseda</name>
    <dbReference type="NCBI Taxonomy" id="252190"/>
    <lineage>
        <taxon>Eukaryota</taxon>
        <taxon>Fungi</taxon>
        <taxon>Dikarya</taxon>
        <taxon>Ascomycota</taxon>
        <taxon>Pezizomycotina</taxon>
        <taxon>Sordariomycetes</taxon>
        <taxon>Sordariomycetidae</taxon>
        <taxon>Sordariales</taxon>
        <taxon>Podosporaceae</taxon>
        <taxon>Podospora</taxon>
    </lineage>
</organism>
<dbReference type="PANTHER" id="PTHR24148:SF73">
    <property type="entry name" value="HET DOMAIN PROTEIN (AFU_ORTHOLOGUE AFUA_8G01020)"/>
    <property type="match status" value="1"/>
</dbReference>
<dbReference type="Pfam" id="PF06985">
    <property type="entry name" value="HET"/>
    <property type="match status" value="1"/>
</dbReference>
<gene>
    <name evidence="2" type="ORF">QBC38DRAFT_491928</name>
</gene>
<evidence type="ECO:0000313" key="3">
    <source>
        <dbReference type="Proteomes" id="UP001301958"/>
    </source>
</evidence>
<dbReference type="AlphaFoldDB" id="A0AAN6YNY5"/>
<reference evidence="2" key="2">
    <citation type="submission" date="2023-05" db="EMBL/GenBank/DDBJ databases">
        <authorList>
            <consortium name="Lawrence Berkeley National Laboratory"/>
            <person name="Steindorff A."/>
            <person name="Hensen N."/>
            <person name="Bonometti L."/>
            <person name="Westerberg I."/>
            <person name="Brannstrom I.O."/>
            <person name="Guillou S."/>
            <person name="Cros-Aarteil S."/>
            <person name="Calhoun S."/>
            <person name="Haridas S."/>
            <person name="Kuo A."/>
            <person name="Mondo S."/>
            <person name="Pangilinan J."/>
            <person name="Riley R."/>
            <person name="Labutti K."/>
            <person name="Andreopoulos B."/>
            <person name="Lipzen A."/>
            <person name="Chen C."/>
            <person name="Yanf M."/>
            <person name="Daum C."/>
            <person name="Ng V."/>
            <person name="Clum A."/>
            <person name="Ohm R."/>
            <person name="Martin F."/>
            <person name="Silar P."/>
            <person name="Natvig D."/>
            <person name="Lalanne C."/>
            <person name="Gautier V."/>
            <person name="Ament-Velasquez S.L."/>
            <person name="Kruys A."/>
            <person name="Hutchinson M.I."/>
            <person name="Powell A.J."/>
            <person name="Barry K."/>
            <person name="Miller A.N."/>
            <person name="Grigoriev I.V."/>
            <person name="Debuchy R."/>
            <person name="Gladieux P."/>
            <person name="Thoren M.H."/>
            <person name="Johannesson H."/>
        </authorList>
    </citation>
    <scope>NUCLEOTIDE SEQUENCE</scope>
    <source>
        <strain evidence="2">CBS 990.96</strain>
    </source>
</reference>
<feature type="domain" description="Heterokaryon incompatibility" evidence="1">
    <location>
        <begin position="46"/>
        <end position="214"/>
    </location>
</feature>
<protein>
    <submittedName>
        <fullName evidence="2">Heterokaryon incompatibility protein-domain-containing protein</fullName>
    </submittedName>
</protein>
<proteinExistence type="predicted"/>
<dbReference type="EMBL" id="MU865541">
    <property type="protein sequence ID" value="KAK4221491.1"/>
    <property type="molecule type" value="Genomic_DNA"/>
</dbReference>
<accession>A0AAN6YNY5</accession>
<sequence length="641" mass="72214">MTTPPSTLYTRLSHSPPQIRLLSIHSSSLEISCRLHIVTLSPSLEFTALSYVWGPPEATETILVNNRPVSVRSNLANALRNVTYHWKKRFPNRPTEEFRLWADVICINQEDVPERNFQVKLMRELYASAELVISWLGNSGRVNMFSAMEALGAISRETKGIYLSADQGPKWEWMKGYPCLTDRGGVDGLLNAHWQAIQDFFEVDYFKRAWIFQELVLGREIVFMYGRDSIGWDVVADAARWLVLTGQAIRKKGWNGYPKDDHNFDPLVVAALASGAGSWWKVDAVAEMRVTMASDDKDGDVRWDLFPKYRYLAATNPRDHIYALLGVARGDNLVVDYDADIVSVYLDYVNAWVQDTGRVEVLCYSGIGMVKNVRETGAPSWMPNYPYENDREAALFRNLTDAFLGYNADKGVFDANSTISHIRGISLFVTAVVGPAIRKVHERSSTEMWDIASDFMRRNTTYITGIHPLKAFFQAVIGDETRTGRDLVAFVWEMIKLMQPPDQGLGYMIHSGKKFRALAGGCRGGENIIDCFERVLAADSDSKARSEIRAFVGMKTREQYNPFDSAAGDFAMAYTVYTRLCFSRHVCETKDGYIGIAPFGTLPGDRVAVVKGCNTPVVIRLLRGNTQFLKDCSWKHAALQL</sequence>
<dbReference type="Proteomes" id="UP001301958">
    <property type="component" value="Unassembled WGS sequence"/>
</dbReference>
<name>A0AAN6YNY5_9PEZI</name>